<dbReference type="Gene3D" id="3.40.50.300">
    <property type="entry name" value="P-loop containing nucleotide triphosphate hydrolases"/>
    <property type="match status" value="1"/>
</dbReference>
<dbReference type="OrthoDB" id="7051144at2"/>
<evidence type="ECO:0000313" key="1">
    <source>
        <dbReference type="EMBL" id="RLP84044.1"/>
    </source>
</evidence>
<dbReference type="InterPro" id="IPR027417">
    <property type="entry name" value="P-loop_NTPase"/>
</dbReference>
<dbReference type="SUPFAM" id="SSF52540">
    <property type="entry name" value="P-loop containing nucleoside triphosphate hydrolases"/>
    <property type="match status" value="1"/>
</dbReference>
<keyword evidence="2" id="KW-1185">Reference proteome</keyword>
<organism evidence="1 2">
    <name type="scientific">Mycetocola lacteus</name>
    <dbReference type="NCBI Taxonomy" id="76637"/>
    <lineage>
        <taxon>Bacteria</taxon>
        <taxon>Bacillati</taxon>
        <taxon>Actinomycetota</taxon>
        <taxon>Actinomycetes</taxon>
        <taxon>Micrococcales</taxon>
        <taxon>Microbacteriaceae</taxon>
        <taxon>Mycetocola</taxon>
    </lineage>
</organism>
<dbReference type="RefSeq" id="WP_121687660.1">
    <property type="nucleotide sequence ID" value="NZ_RCUY01000002.1"/>
</dbReference>
<name>A0A3L7AV37_9MICO</name>
<sequence>MPAIEFGILGVALAQIIARIVADSTVADVIGDAGRILETGKPILDPRLREKSIAKHLEAQLRSQFNHPEISESDTQDFQGVTRDVATLVTRLATDKDLILIAARDPESVYPYVLKHGGQKIVKFAPAHAEQFALQLIRFIADRLALEATHNSEFPRLALSSLLRTADYLEKNIAINPSDDEVSQSHGFSSADVKRGLMKQLEQSRVKLSLETGAIIQRDDLLRKAVEPSKYPVAVVGDGGYGKSVLVGEIAKSNLDRAIVVISIASLDGAEQVKQLQQIDDALGAQATGLSISLTDALKVFDERPLLILDTLDILLRDETAPPLAELLSKWSVSSDLLVTCRSREWYDLLSAKLEIFEVQDMPSLSAEEVVSWSRKYMSHDSVSNVLADQFIESINESLQKPGSLRVLEVPLRLAMATRLYAHNGRLPEGLTATKLYKEYWLARVSTGRDGRRNTRSVRAAEEVALGIAECVWKQSTERFVEDLRYSGDFEAVNALVSDGIIARTGYRMHFFHQTFSEFAVARYLAASGEESDFRRFQDGLESQLSGYWGIASHLVHEELTSQRFQTVAEHIPTTMVEGVRVVLSGAFARFEPEIVQGVVSQLLDEKPDYVSAASDILANVPAEYVLMASQALCSLMKLGVKDLTAVVRAVALLIPRMSTENAARTTDQVLSTLISRPDDIRVPSELRRFLNAILSAESIHFEQLSRIAVEHYHDLSVPGRLAIIEAVCATEHLEVKSALISTAIRRDLPEGSVDAVASIICAEIDCSAKTRREGWSSWEEIASAEGNGRWGAVRARVIAHMAKDPGVRSEIVIAALSDVRAVARNVLLNALRLTSISSPNDIAIDIINAPTPQEAHGAVFFSRLAFNLEGVVTGSTRAAIIAKLRLVTKFAPRDGWATYLAFSGRDSKSLAEALREFVEASINLKRAKSWSSVLRSSVSALLRVVTSEDLKEQVADNPEFWKEFMMLGTGQEASIHGALIPVDTSARAAFDELVDSDWQVAQRNGLRELFENKSRWNASEWNGTTSWRVAMIRVRNAGALIALADNLRPDAKGKFWSEADTAVVANRLIEALAGEEDPQVSGALIALLGDATHNGARNVAPSASLTELIIAALWNCLEPSEIQKNTGRAGALYGQCFDFITEIAMKVLPYPRTTEICTDLMLKVDIDSFGGSARSVLSSSLGSVLRVDKSWWRELESNWPIMPDANRGAVADLALSGLVDERAQVAIRLARRTDCPPNVASDILRRLGGTL</sequence>
<proteinExistence type="predicted"/>
<reference evidence="1 2" key="1">
    <citation type="submission" date="2018-10" db="EMBL/GenBank/DDBJ databases">
        <authorList>
            <person name="Li J."/>
        </authorList>
    </citation>
    <scope>NUCLEOTIDE SEQUENCE [LARGE SCALE GENOMIC DNA]</scope>
    <source>
        <strain evidence="1 2">JCM 11654</strain>
    </source>
</reference>
<comment type="caution">
    <text evidence="1">The sequence shown here is derived from an EMBL/GenBank/DDBJ whole genome shotgun (WGS) entry which is preliminary data.</text>
</comment>
<dbReference type="AlphaFoldDB" id="A0A3L7AV37"/>
<accession>A0A3L7AV37</accession>
<dbReference type="Proteomes" id="UP000269438">
    <property type="component" value="Unassembled WGS sequence"/>
</dbReference>
<dbReference type="EMBL" id="RCUY01000002">
    <property type="protein sequence ID" value="RLP84044.1"/>
    <property type="molecule type" value="Genomic_DNA"/>
</dbReference>
<gene>
    <name evidence="1" type="ORF">D9V34_04385</name>
</gene>
<protein>
    <submittedName>
        <fullName evidence="1">NACHT domain-containing protein</fullName>
    </submittedName>
</protein>
<evidence type="ECO:0000313" key="2">
    <source>
        <dbReference type="Proteomes" id="UP000269438"/>
    </source>
</evidence>